<dbReference type="GeneID" id="34520777"/>
<dbReference type="GO" id="GO:0061630">
    <property type="term" value="F:ubiquitin protein ligase activity"/>
    <property type="evidence" value="ECO:0007669"/>
    <property type="project" value="InterPro"/>
</dbReference>
<evidence type="ECO:0000256" key="1">
    <source>
        <dbReference type="ARBA" id="ARBA00022723"/>
    </source>
</evidence>
<keyword evidence="2" id="KW-0677">Repeat</keyword>
<feature type="zinc finger region" description="C3H1-type" evidence="5">
    <location>
        <begin position="97"/>
        <end position="124"/>
    </location>
</feature>
<reference evidence="8" key="2">
    <citation type="submission" date="2014-02" db="EMBL/GenBank/DDBJ databases">
        <title>Complete DNA sequence of /Kuraishia capsulata/ illustrates novel genomic features among budding yeasts (/Saccharomycotina/).</title>
        <authorList>
            <person name="Morales L."/>
            <person name="Noel B."/>
            <person name="Porcel B."/>
            <person name="Marcet-Houben M."/>
            <person name="Hullo M-F."/>
            <person name="Sacerdot C."/>
            <person name="Tekaia F."/>
            <person name="Leh-Louis V."/>
            <person name="Despons L."/>
            <person name="Khanna V."/>
            <person name="Aury J-M."/>
            <person name="Barbe V."/>
            <person name="Couloux A."/>
            <person name="Labadie K."/>
            <person name="Pelletier E."/>
            <person name="Souciet J-L."/>
            <person name="Boekhout T."/>
            <person name="Gabaldon T."/>
            <person name="Wincker P."/>
            <person name="Dujon B."/>
        </authorList>
    </citation>
    <scope>NUCLEOTIDE SEQUENCE</scope>
    <source>
        <strain evidence="8">CBS 1993</strain>
    </source>
</reference>
<dbReference type="STRING" id="1382522.W6MLK5"/>
<evidence type="ECO:0000256" key="2">
    <source>
        <dbReference type="ARBA" id="ARBA00022737"/>
    </source>
</evidence>
<dbReference type="Gene3D" id="1.20.120.1350">
    <property type="entry name" value="Pneumovirus matrix protein 2 (M2), zinc-binding domain"/>
    <property type="match status" value="1"/>
</dbReference>
<dbReference type="EMBL" id="HG793128">
    <property type="protein sequence ID" value="CDK27394.1"/>
    <property type="molecule type" value="Genomic_DNA"/>
</dbReference>
<protein>
    <recommendedName>
        <fullName evidence="7">C3H1-type domain-containing protein</fullName>
    </recommendedName>
</protein>
<dbReference type="InterPro" id="IPR036855">
    <property type="entry name" value="Znf_CCCH_sf"/>
</dbReference>
<feature type="compositionally biased region" description="Low complexity" evidence="6">
    <location>
        <begin position="388"/>
        <end position="400"/>
    </location>
</feature>
<accession>W6MLK5</accession>
<dbReference type="InterPro" id="IPR041367">
    <property type="entry name" value="Znf-CCCH_4"/>
</dbReference>
<dbReference type="RefSeq" id="XP_022459389.1">
    <property type="nucleotide sequence ID" value="XM_022601780.1"/>
</dbReference>
<dbReference type="InterPro" id="IPR000571">
    <property type="entry name" value="Znf_CCCH"/>
</dbReference>
<proteinExistence type="predicted"/>
<feature type="compositionally biased region" description="Polar residues" evidence="6">
    <location>
        <begin position="52"/>
        <end position="68"/>
    </location>
</feature>
<evidence type="ECO:0000256" key="4">
    <source>
        <dbReference type="ARBA" id="ARBA00022833"/>
    </source>
</evidence>
<evidence type="ECO:0000256" key="5">
    <source>
        <dbReference type="PROSITE-ProRule" id="PRU00723"/>
    </source>
</evidence>
<feature type="compositionally biased region" description="Low complexity" evidence="6">
    <location>
        <begin position="276"/>
        <end position="290"/>
    </location>
</feature>
<dbReference type="HOGENOM" id="CLU_589340_0_0_1"/>
<evidence type="ECO:0000313" key="9">
    <source>
        <dbReference type="Proteomes" id="UP000019384"/>
    </source>
</evidence>
<feature type="region of interest" description="Disordered" evidence="6">
    <location>
        <begin position="1"/>
        <end position="68"/>
    </location>
</feature>
<reference evidence="8" key="1">
    <citation type="submission" date="2013-12" db="EMBL/GenBank/DDBJ databases">
        <authorList>
            <person name="Genoscope - CEA"/>
        </authorList>
    </citation>
    <scope>NUCLEOTIDE SEQUENCE</scope>
    <source>
        <strain evidence="8">CBS 1993</strain>
    </source>
</reference>
<feature type="region of interest" description="Disordered" evidence="6">
    <location>
        <begin position="329"/>
        <end position="408"/>
    </location>
</feature>
<organism evidence="8 9">
    <name type="scientific">Kuraishia capsulata CBS 1993</name>
    <dbReference type="NCBI Taxonomy" id="1382522"/>
    <lineage>
        <taxon>Eukaryota</taxon>
        <taxon>Fungi</taxon>
        <taxon>Dikarya</taxon>
        <taxon>Ascomycota</taxon>
        <taxon>Saccharomycotina</taxon>
        <taxon>Pichiomycetes</taxon>
        <taxon>Pichiales</taxon>
        <taxon>Pichiaceae</taxon>
        <taxon>Kuraishia</taxon>
    </lineage>
</organism>
<evidence type="ECO:0000256" key="3">
    <source>
        <dbReference type="ARBA" id="ARBA00022771"/>
    </source>
</evidence>
<feature type="compositionally biased region" description="Polar residues" evidence="6">
    <location>
        <begin position="373"/>
        <end position="386"/>
    </location>
</feature>
<feature type="region of interest" description="Disordered" evidence="6">
    <location>
        <begin position="268"/>
        <end position="294"/>
    </location>
</feature>
<dbReference type="PANTHER" id="PTHR11224">
    <property type="entry name" value="MAKORIN-RELATED"/>
    <property type="match status" value="1"/>
</dbReference>
<keyword evidence="4 5" id="KW-0862">Zinc</keyword>
<dbReference type="Proteomes" id="UP000019384">
    <property type="component" value="Unassembled WGS sequence"/>
</dbReference>
<dbReference type="Gene3D" id="4.10.1000.10">
    <property type="entry name" value="Zinc finger, CCCH-type"/>
    <property type="match status" value="1"/>
</dbReference>
<dbReference type="SUPFAM" id="SSF90229">
    <property type="entry name" value="CCCH zinc finger"/>
    <property type="match status" value="1"/>
</dbReference>
<dbReference type="OrthoDB" id="411372at2759"/>
<feature type="domain" description="C3H1-type" evidence="7">
    <location>
        <begin position="68"/>
        <end position="95"/>
    </location>
</feature>
<dbReference type="PANTHER" id="PTHR11224:SF10">
    <property type="entry name" value="IP09428P-RELATED"/>
    <property type="match status" value="1"/>
</dbReference>
<evidence type="ECO:0000256" key="6">
    <source>
        <dbReference type="SAM" id="MobiDB-lite"/>
    </source>
</evidence>
<dbReference type="AlphaFoldDB" id="W6MLK5"/>
<keyword evidence="9" id="KW-1185">Reference proteome</keyword>
<feature type="domain" description="C3H1-type" evidence="7">
    <location>
        <begin position="97"/>
        <end position="124"/>
    </location>
</feature>
<sequence length="464" mass="50183">MQSNLMEKIPDTGPSHRQHQKREAFEPRTMPQFSKNNRSFPEVGNPLGRHANGSQKNAAQDSKSSSRNLSHVPCKFFRQGACQAGSSCPFSHATDVATDTAPCKYFQKGNCKFGVKCALAHVLPDGRRINPKSLAQAYQQQHQPSSGSNSNGLYQLHQQQNRVGSYVSNSSRSPSSTISRSIGSTSNSNPTSTSNFSLQQINTNGLSQPINISENPDGSQVSQSPHRTFIGSNNSPIATSPFANSIWSNPQSAGTSVTAINSNLHSTSVGSHENFGNTNPTTPTNSNGNSVNRSSYYRTLSHNAILRPSFLSSLAKKQELMETPMFLPNQHQPILDGSAIADDDDDDQGQLDFVPSSLSDLLTPQELKRRNSRPPSTAPTPNFGQRTGSGSAAPSFSSFSETTGTNVISPKNSFNVSSIGSSQNFSFQQPSQQIFHTPMGLSLSQGYTHTEDDGTQFLMDDDMQ</sequence>
<dbReference type="GO" id="GO:0008270">
    <property type="term" value="F:zinc ion binding"/>
    <property type="evidence" value="ECO:0007669"/>
    <property type="project" value="UniProtKB-KW"/>
</dbReference>
<feature type="compositionally biased region" description="Polar residues" evidence="6">
    <location>
        <begin position="198"/>
        <end position="235"/>
    </location>
</feature>
<evidence type="ECO:0000259" key="7">
    <source>
        <dbReference type="PROSITE" id="PS50103"/>
    </source>
</evidence>
<keyword evidence="3 5" id="KW-0863">Zinc-finger</keyword>
<keyword evidence="1 5" id="KW-0479">Metal-binding</keyword>
<dbReference type="GO" id="GO:0000209">
    <property type="term" value="P:protein polyubiquitination"/>
    <property type="evidence" value="ECO:0007669"/>
    <property type="project" value="InterPro"/>
</dbReference>
<feature type="zinc finger region" description="C3H1-type" evidence="5">
    <location>
        <begin position="68"/>
        <end position="95"/>
    </location>
</feature>
<evidence type="ECO:0000313" key="8">
    <source>
        <dbReference type="EMBL" id="CDK27394.1"/>
    </source>
</evidence>
<dbReference type="PROSITE" id="PS50103">
    <property type="entry name" value="ZF_C3H1"/>
    <property type="match status" value="2"/>
</dbReference>
<dbReference type="InterPro" id="IPR045072">
    <property type="entry name" value="MKRN-like"/>
</dbReference>
<dbReference type="Pfam" id="PF18044">
    <property type="entry name" value="zf-CCCH_4"/>
    <property type="match status" value="1"/>
</dbReference>
<gene>
    <name evidence="8" type="ORF">KUCA_T00003372001</name>
</gene>
<dbReference type="Pfam" id="PF00642">
    <property type="entry name" value="zf-CCCH"/>
    <property type="match status" value="1"/>
</dbReference>
<name>W6MLK5_9ASCO</name>
<feature type="compositionally biased region" description="Low complexity" evidence="6">
    <location>
        <begin position="163"/>
        <end position="197"/>
    </location>
</feature>
<feature type="region of interest" description="Disordered" evidence="6">
    <location>
        <begin position="160"/>
        <end position="235"/>
    </location>
</feature>
<dbReference type="SMART" id="SM00356">
    <property type="entry name" value="ZnF_C3H1"/>
    <property type="match status" value="2"/>
</dbReference>